<reference evidence="3" key="1">
    <citation type="submission" date="2009-11" db="EMBL/GenBank/DDBJ databases">
        <authorList>
            <consortium name="The Broad Institute Genome Sequencing Platform"/>
            <person name="Ward D."/>
            <person name="Feldgarden M."/>
            <person name="Earl A."/>
            <person name="Young S.K."/>
            <person name="Zeng Q."/>
            <person name="Koehrsen M."/>
            <person name="Alvarado L."/>
            <person name="Berlin A."/>
            <person name="Bochicchio J."/>
            <person name="Borenstein D."/>
            <person name="Chapman S.B."/>
            <person name="Chen Z."/>
            <person name="Engels R."/>
            <person name="Freedman E."/>
            <person name="Gellesch M."/>
            <person name="Goldberg J."/>
            <person name="Griggs A."/>
            <person name="Gujja S."/>
            <person name="Heilman E."/>
            <person name="Heiman D."/>
            <person name="Hepburn T."/>
            <person name="Howarth C."/>
            <person name="Jen D."/>
            <person name="Larson L."/>
            <person name="Lewis B."/>
            <person name="Mehta T."/>
            <person name="Park D."/>
            <person name="Pearson M."/>
            <person name="Roberts A."/>
            <person name="Saif S."/>
            <person name="Shea T."/>
            <person name="Shenoy N."/>
            <person name="Sisk P."/>
            <person name="Stolte C."/>
            <person name="Sykes S."/>
            <person name="Thomson T."/>
            <person name="Walk T."/>
            <person name="White J."/>
            <person name="Yandava C."/>
            <person name="Izard J."/>
            <person name="Baranova O.V."/>
            <person name="Blanton J.M."/>
            <person name="Tanner A.C."/>
            <person name="Dewhirst F.E."/>
            <person name="Haas B."/>
            <person name="Nusbaum C."/>
            <person name="Birren B."/>
        </authorList>
    </citation>
    <scope>NUCLEOTIDE SEQUENCE [LARGE SCALE GENOMIC DNA]</scope>
    <source>
        <strain evidence="3">1-1 BBBD Race 1</strain>
    </source>
</reference>
<dbReference type="Gene3D" id="2.130.10.10">
    <property type="entry name" value="YVTN repeat-like/Quinoprotein amine dehydrogenase"/>
    <property type="match status" value="1"/>
</dbReference>
<dbReference type="AlphaFoldDB" id="A0A180GQN8"/>
<dbReference type="OrthoDB" id="1715191at2759"/>
<evidence type="ECO:0000313" key="3">
    <source>
        <dbReference type="EMBL" id="OAV94709.1"/>
    </source>
</evidence>
<dbReference type="Pfam" id="PF10282">
    <property type="entry name" value="Lactonase"/>
    <property type="match status" value="1"/>
</dbReference>
<dbReference type="InterPro" id="IPR050282">
    <property type="entry name" value="Cycloisomerase_2"/>
</dbReference>
<dbReference type="VEuPathDB" id="FungiDB:PTTG_04220"/>
<dbReference type="PANTHER" id="PTHR30344">
    <property type="entry name" value="6-PHOSPHOGLUCONOLACTONASE-RELATED"/>
    <property type="match status" value="1"/>
</dbReference>
<reference evidence="4" key="4">
    <citation type="submission" date="2025-05" db="UniProtKB">
        <authorList>
            <consortium name="EnsemblFungi"/>
        </authorList>
    </citation>
    <scope>IDENTIFICATION</scope>
    <source>
        <strain evidence="4">isolate 1-1 / race 1 (BBBD)</strain>
    </source>
</reference>
<dbReference type="GO" id="GO:0017057">
    <property type="term" value="F:6-phosphogluconolactonase activity"/>
    <property type="evidence" value="ECO:0007669"/>
    <property type="project" value="TreeGrafter"/>
</dbReference>
<dbReference type="EMBL" id="ADAS02000037">
    <property type="protein sequence ID" value="OAV94709.1"/>
    <property type="molecule type" value="Genomic_DNA"/>
</dbReference>
<keyword evidence="5" id="KW-1185">Reference proteome</keyword>
<reference evidence="3" key="2">
    <citation type="submission" date="2016-05" db="EMBL/GenBank/DDBJ databases">
        <title>Comparative analysis highlights variable genome content of wheat rusts and divergence of the mating loci.</title>
        <authorList>
            <person name="Cuomo C.A."/>
            <person name="Bakkeren G."/>
            <person name="Szabo L."/>
            <person name="Khalil H."/>
            <person name="Joly D."/>
            <person name="Goldberg J."/>
            <person name="Young S."/>
            <person name="Zeng Q."/>
            <person name="Fellers J."/>
        </authorList>
    </citation>
    <scope>NUCLEOTIDE SEQUENCE [LARGE SCALE GENOMIC DNA]</scope>
    <source>
        <strain evidence="3">1-1 BBBD Race 1</strain>
    </source>
</reference>
<name>A0A180GQN8_PUCT1</name>
<protein>
    <recommendedName>
        <fullName evidence="6">Muconate cycloisomerase 1</fullName>
    </recommendedName>
</protein>
<evidence type="ECO:0000313" key="5">
    <source>
        <dbReference type="Proteomes" id="UP000005240"/>
    </source>
</evidence>
<evidence type="ECO:0000256" key="2">
    <source>
        <dbReference type="SAM" id="MobiDB-lite"/>
    </source>
</evidence>
<dbReference type="InterPro" id="IPR015943">
    <property type="entry name" value="WD40/YVTN_repeat-like_dom_sf"/>
</dbReference>
<evidence type="ECO:0000256" key="1">
    <source>
        <dbReference type="ARBA" id="ARBA00005564"/>
    </source>
</evidence>
<dbReference type="EnsemblFungi" id="PTTG_04220-t43_1">
    <property type="protein sequence ID" value="PTTG_04220-t43_1-p1"/>
    <property type="gene ID" value="PTTG_04220"/>
</dbReference>
<dbReference type="Proteomes" id="UP000005240">
    <property type="component" value="Unassembled WGS sequence"/>
</dbReference>
<dbReference type="InterPro" id="IPR019405">
    <property type="entry name" value="Lactonase_7-beta_prop"/>
</dbReference>
<evidence type="ECO:0008006" key="6">
    <source>
        <dbReference type="Google" id="ProtNLM"/>
    </source>
</evidence>
<sequence length="452" mass="49470">MSAEEHQASHRTRLAKLWIPSTTEVGPGTAAGPERRPDTSSPVGAHARSTAVSPAPIFCSAGSFASSSLYLLRYEREARRLEVVRSVPGHGPHQYLYIDRPRHRLYATSWSEPARLSAWSILSEQPGGPPRLALVNQAPITAVSSYISSKHGLLLSVGGPTGEIHSLDPLTGAIGEKRQELLFVARDALENEDKSRKALRNGSHAIEVSSLDQVFVPHLGHNSIWMYKFDVQKKTLEFSAEVKSLHAEDGPRHAVISEDGERLYVVTEHSEFTLTAKEKKTYSEILLGPCAAKQTNRQASRVDLYQVSSTGLVHQASSSILDPPHEHLQYRGDTVRIVPASLVDLPHEYVFATTRGIDPSRPGLLAVFEYNTDTQTLSNLLRWETPTSGGKANAIELSHVRTGRNVLELVLTDDQLGALSIVQCDLDTLQVQVVSSCLIDEIGVGASHAVWI</sequence>
<comment type="similarity">
    <text evidence="1">Belongs to the cycloisomerase 2 family.</text>
</comment>
<feature type="region of interest" description="Disordered" evidence="2">
    <location>
        <begin position="1"/>
        <end position="47"/>
    </location>
</feature>
<evidence type="ECO:0000313" key="4">
    <source>
        <dbReference type="EnsemblFungi" id="PTTG_04220-t43_1-p1"/>
    </source>
</evidence>
<dbReference type="SUPFAM" id="SSF75011">
    <property type="entry name" value="3-carboxy-cis,cis-mucoante lactonizing enzyme"/>
    <property type="match status" value="1"/>
</dbReference>
<proteinExistence type="inferred from homology"/>
<gene>
    <name evidence="3" type="ORF">PTTG_04220</name>
</gene>
<organism evidence="3">
    <name type="scientific">Puccinia triticina (isolate 1-1 / race 1 (BBBD))</name>
    <name type="common">Brown leaf rust fungus</name>
    <dbReference type="NCBI Taxonomy" id="630390"/>
    <lineage>
        <taxon>Eukaryota</taxon>
        <taxon>Fungi</taxon>
        <taxon>Dikarya</taxon>
        <taxon>Basidiomycota</taxon>
        <taxon>Pucciniomycotina</taxon>
        <taxon>Pucciniomycetes</taxon>
        <taxon>Pucciniales</taxon>
        <taxon>Pucciniaceae</taxon>
        <taxon>Puccinia</taxon>
    </lineage>
</organism>
<accession>A0A180GQN8</accession>
<dbReference type="PANTHER" id="PTHR30344:SF4">
    <property type="entry name" value="CYCLASE, PUTATIVE (AFU_ORTHOLOGUE AFUA_6G11580)-RELATED"/>
    <property type="match status" value="1"/>
</dbReference>
<reference evidence="4 5" key="3">
    <citation type="journal article" date="2017" name="G3 (Bethesda)">
        <title>Comparative analysis highlights variable genome content of wheat rusts and divergence of the mating loci.</title>
        <authorList>
            <person name="Cuomo C.A."/>
            <person name="Bakkeren G."/>
            <person name="Khalil H.B."/>
            <person name="Panwar V."/>
            <person name="Joly D."/>
            <person name="Linning R."/>
            <person name="Sakthikumar S."/>
            <person name="Song X."/>
            <person name="Adiconis X."/>
            <person name="Fan L."/>
            <person name="Goldberg J.M."/>
            <person name="Levin J.Z."/>
            <person name="Young S."/>
            <person name="Zeng Q."/>
            <person name="Anikster Y."/>
            <person name="Bruce M."/>
            <person name="Wang M."/>
            <person name="Yin C."/>
            <person name="McCallum B."/>
            <person name="Szabo L.J."/>
            <person name="Hulbert S."/>
            <person name="Chen X."/>
            <person name="Fellers J.P."/>
        </authorList>
    </citation>
    <scope>NUCLEOTIDE SEQUENCE</scope>
    <source>
        <strain evidence="5">Isolate 1-1 / race 1 (BBBD)</strain>
        <strain evidence="4">isolate 1-1 / race 1 (BBBD)</strain>
    </source>
</reference>